<dbReference type="HOGENOM" id="CLU_106303_2_0_11"/>
<name>F5XTW2_MICPN</name>
<keyword evidence="2" id="KW-1185">Reference proteome</keyword>
<dbReference type="Proteomes" id="UP000007947">
    <property type="component" value="Chromosome"/>
</dbReference>
<accession>F5XTW2</accession>
<dbReference type="KEGG" id="mph:MLP_45470"/>
<reference evidence="1 2" key="1">
    <citation type="submission" date="2011-05" db="EMBL/GenBank/DDBJ databases">
        <title>Whole genome sequence of Microlunatus phosphovorus NM-1.</title>
        <authorList>
            <person name="Hosoyama A."/>
            <person name="Sasaki K."/>
            <person name="Harada T."/>
            <person name="Igarashi R."/>
            <person name="Kawakoshi A."/>
            <person name="Sasagawa M."/>
            <person name="Fukada J."/>
            <person name="Nakamura S."/>
            <person name="Katano Y."/>
            <person name="Hanada S."/>
            <person name="Kamagata Y."/>
            <person name="Nakamura N."/>
            <person name="Yamazaki S."/>
            <person name="Fujita N."/>
        </authorList>
    </citation>
    <scope>NUCLEOTIDE SEQUENCE [LARGE SCALE GENOMIC DNA]</scope>
    <source>
        <strain evidence="2">ATCC 700054 / DSM 10555 / JCM 9379 / NBRC 101784 / NCIMB 13414 / VKM Ac-1990 / NM-1</strain>
    </source>
</reference>
<sequence>MMPTMTERDTRTIVLLRGINVGGHRLAMSTLRSVLEATGCTEVVTYIQSGNAVVTPPSPAPSNLAATLSAAISSAAGYGVPVVLRTRAELAAVVDANPYPGTDGKHLHVVFFADEPPAGPFAALDLPAFLPEACTLAGRDLYLYLPKGMGRAALPTALEKAGRRTGAPVVGTARNWNTALKLLDLAGG</sequence>
<dbReference type="AlphaFoldDB" id="F5XTW2"/>
<dbReference type="PIRSF" id="PIRSF008502">
    <property type="entry name" value="UCP008502"/>
    <property type="match status" value="1"/>
</dbReference>
<dbReference type="EMBL" id="AP012204">
    <property type="protein sequence ID" value="BAK37561.1"/>
    <property type="molecule type" value="Genomic_DNA"/>
</dbReference>
<dbReference type="Pfam" id="PF08002">
    <property type="entry name" value="DUF1697"/>
    <property type="match status" value="1"/>
</dbReference>
<dbReference type="InterPro" id="IPR012545">
    <property type="entry name" value="DUF1697"/>
</dbReference>
<dbReference type="PANTHER" id="PTHR36439">
    <property type="entry name" value="BLL4334 PROTEIN"/>
    <property type="match status" value="1"/>
</dbReference>
<dbReference type="OrthoDB" id="9806494at2"/>
<gene>
    <name evidence="1" type="ordered locus">MLP_45470</name>
</gene>
<protein>
    <recommendedName>
        <fullName evidence="3">DUF1697 domain-containing protein</fullName>
    </recommendedName>
</protein>
<evidence type="ECO:0008006" key="3">
    <source>
        <dbReference type="Google" id="ProtNLM"/>
    </source>
</evidence>
<proteinExistence type="predicted"/>
<dbReference type="SUPFAM" id="SSF160379">
    <property type="entry name" value="SP0830-like"/>
    <property type="match status" value="1"/>
</dbReference>
<dbReference type="STRING" id="1032480.MLP_45470"/>
<evidence type="ECO:0000313" key="1">
    <source>
        <dbReference type="EMBL" id="BAK37561.1"/>
    </source>
</evidence>
<dbReference type="Gene3D" id="3.30.70.1280">
    <property type="entry name" value="SP0830-like domains"/>
    <property type="match status" value="1"/>
</dbReference>
<dbReference type="PANTHER" id="PTHR36439:SF1">
    <property type="entry name" value="DUF1697 DOMAIN-CONTAINING PROTEIN"/>
    <property type="match status" value="1"/>
</dbReference>
<evidence type="ECO:0000313" key="2">
    <source>
        <dbReference type="Proteomes" id="UP000007947"/>
    </source>
</evidence>
<dbReference type="eggNOG" id="COG3797">
    <property type="taxonomic scope" value="Bacteria"/>
</dbReference>
<organism evidence="1 2">
    <name type="scientific">Microlunatus phosphovorus (strain ATCC 700054 / DSM 10555 / JCM 9379 / NBRC 101784 / NCIMB 13414 / VKM Ac-1990 / NM-1)</name>
    <dbReference type="NCBI Taxonomy" id="1032480"/>
    <lineage>
        <taxon>Bacteria</taxon>
        <taxon>Bacillati</taxon>
        <taxon>Actinomycetota</taxon>
        <taxon>Actinomycetes</taxon>
        <taxon>Propionibacteriales</taxon>
        <taxon>Propionibacteriaceae</taxon>
        <taxon>Microlunatus</taxon>
    </lineage>
</organism>